<sequence length="172" mass="19695">MSPDAVPSSLTRCGIIRGTSSSSEHRAVAQHITHSWGFEPESHSYYVNSSSQPDKQLEKSRTLEIALSRRETEQRISDESAFSQTECFSEEKAAQASPAAGSLRIRSTYEKLHFQKPELDAEDPNFGKISLDLEDWENIYDTKPSPRELRERKYISYDRKYEINSEDTDEIV</sequence>
<evidence type="ECO:0000313" key="3">
    <source>
        <dbReference type="Proteomes" id="UP000178912"/>
    </source>
</evidence>
<dbReference type="EMBL" id="FJUX01000139">
    <property type="protein sequence ID" value="CZT11263.1"/>
    <property type="molecule type" value="Genomic_DNA"/>
</dbReference>
<reference evidence="3" key="1">
    <citation type="submission" date="2016-03" db="EMBL/GenBank/DDBJ databases">
        <authorList>
            <person name="Guldener U."/>
        </authorList>
    </citation>
    <scope>NUCLEOTIDE SEQUENCE [LARGE SCALE GENOMIC DNA]</scope>
    <source>
        <strain evidence="3">04CH-RAC-A.6.1</strain>
    </source>
</reference>
<dbReference type="Proteomes" id="UP000178912">
    <property type="component" value="Unassembled WGS sequence"/>
</dbReference>
<evidence type="ECO:0000313" key="2">
    <source>
        <dbReference type="EMBL" id="CZT11263.1"/>
    </source>
</evidence>
<evidence type="ECO:0000256" key="1">
    <source>
        <dbReference type="SAM" id="MobiDB-lite"/>
    </source>
</evidence>
<accession>A0A1E1LL90</accession>
<name>A0A1E1LL90_9HELO</name>
<dbReference type="AlphaFoldDB" id="A0A1E1LL90"/>
<protein>
    <submittedName>
        <fullName evidence="2">Uncharacterized protein</fullName>
    </submittedName>
</protein>
<proteinExistence type="predicted"/>
<gene>
    <name evidence="2" type="ORF">RAG0_15451</name>
</gene>
<feature type="region of interest" description="Disordered" evidence="1">
    <location>
        <begin position="1"/>
        <end position="24"/>
    </location>
</feature>
<organism evidence="2 3">
    <name type="scientific">Rhynchosporium agropyri</name>
    <dbReference type="NCBI Taxonomy" id="914238"/>
    <lineage>
        <taxon>Eukaryota</taxon>
        <taxon>Fungi</taxon>
        <taxon>Dikarya</taxon>
        <taxon>Ascomycota</taxon>
        <taxon>Pezizomycotina</taxon>
        <taxon>Leotiomycetes</taxon>
        <taxon>Helotiales</taxon>
        <taxon>Ploettnerulaceae</taxon>
        <taxon>Rhynchosporium</taxon>
    </lineage>
</organism>
<keyword evidence="3" id="KW-1185">Reference proteome</keyword>